<dbReference type="Proteomes" id="UP000438182">
    <property type="component" value="Unassembled WGS sequence"/>
</dbReference>
<dbReference type="RefSeq" id="WP_160426984.1">
    <property type="nucleotide sequence ID" value="NZ_WSTA01000127.1"/>
</dbReference>
<comment type="caution">
    <text evidence="2">The sequence shown here is derived from an EMBL/GenBank/DDBJ whole genome shotgun (WGS) entry which is preliminary data.</text>
</comment>
<evidence type="ECO:0000313" key="2">
    <source>
        <dbReference type="EMBL" id="MWC00348.1"/>
    </source>
</evidence>
<evidence type="ECO:0000313" key="3">
    <source>
        <dbReference type="Proteomes" id="UP000438182"/>
    </source>
</evidence>
<dbReference type="Pfam" id="PF17765">
    <property type="entry name" value="MLTR_LBD"/>
    <property type="match status" value="1"/>
</dbReference>
<dbReference type="PANTHER" id="PTHR35010">
    <property type="entry name" value="BLL4672 PROTEIN-RELATED"/>
    <property type="match status" value="1"/>
</dbReference>
<dbReference type="Gene3D" id="1.10.260.40">
    <property type="entry name" value="lambda repressor-like DNA-binding domains"/>
    <property type="match status" value="1"/>
</dbReference>
<dbReference type="Gene3D" id="3.30.450.180">
    <property type="match status" value="1"/>
</dbReference>
<dbReference type="EMBL" id="WSTA01000127">
    <property type="protein sequence ID" value="MWC00348.1"/>
    <property type="molecule type" value="Genomic_DNA"/>
</dbReference>
<name>A0A6I4P8R2_9MICO</name>
<evidence type="ECO:0000259" key="1">
    <source>
        <dbReference type="PROSITE" id="PS50943"/>
    </source>
</evidence>
<dbReference type="Pfam" id="PF13560">
    <property type="entry name" value="HTH_31"/>
    <property type="match status" value="1"/>
</dbReference>
<dbReference type="PANTHER" id="PTHR35010:SF2">
    <property type="entry name" value="BLL4672 PROTEIN"/>
    <property type="match status" value="1"/>
</dbReference>
<dbReference type="SMART" id="SM00530">
    <property type="entry name" value="HTH_XRE"/>
    <property type="match status" value="1"/>
</dbReference>
<keyword evidence="3" id="KW-1185">Reference proteome</keyword>
<reference evidence="2 3" key="1">
    <citation type="submission" date="2019-12" db="EMBL/GenBank/DDBJ databases">
        <authorList>
            <person name="Kim Y.S."/>
        </authorList>
    </citation>
    <scope>NUCLEOTIDE SEQUENCE [LARGE SCALE GENOMIC DNA]</scope>
    <source>
        <strain evidence="2 3">MMS17-SY077</strain>
    </source>
</reference>
<feature type="domain" description="HTH cro/C1-type" evidence="1">
    <location>
        <begin position="34"/>
        <end position="81"/>
    </location>
</feature>
<sequence length="282" mass="31651">MDREQLADFLRRRREALQPEDVGLRRGPRRRTSGLRREEVAALCDMSVDYYGRLEQRRGPQPSEQMLAAIARGLRLTLEERDHLFRLAGHTAPARTALRSDHVSPGLMRILDRLADTPAQVMTGLGETLAQTAAARALFGDETRFEGFARSVGYRWFTDASARDVYPAEDHPLHSRAFTADIRSYLATQGPDSRAAAIVDALLAESPEFAELWAEHEVRSVHPREKRLQHPEVGIMHLQCQFLIDPEQGQTLLVLTAAPGSESADRLRLLTVIGTQDLASRR</sequence>
<dbReference type="PROSITE" id="PS50943">
    <property type="entry name" value="HTH_CROC1"/>
    <property type="match status" value="1"/>
</dbReference>
<dbReference type="GO" id="GO:0003677">
    <property type="term" value="F:DNA binding"/>
    <property type="evidence" value="ECO:0007669"/>
    <property type="project" value="InterPro"/>
</dbReference>
<dbReference type="SUPFAM" id="SSF47413">
    <property type="entry name" value="lambda repressor-like DNA-binding domains"/>
    <property type="match status" value="1"/>
</dbReference>
<organism evidence="2 3">
    <name type="scientific">Agromyces seonyuensis</name>
    <dbReference type="NCBI Taxonomy" id="2662446"/>
    <lineage>
        <taxon>Bacteria</taxon>
        <taxon>Bacillati</taxon>
        <taxon>Actinomycetota</taxon>
        <taxon>Actinomycetes</taxon>
        <taxon>Micrococcales</taxon>
        <taxon>Microbacteriaceae</taxon>
        <taxon>Agromyces</taxon>
    </lineage>
</organism>
<dbReference type="AlphaFoldDB" id="A0A6I4P8R2"/>
<proteinExistence type="predicted"/>
<dbReference type="InterPro" id="IPR001387">
    <property type="entry name" value="Cro/C1-type_HTH"/>
</dbReference>
<protein>
    <submittedName>
        <fullName evidence="2">Helix-turn-helix domain-containing protein</fullName>
    </submittedName>
</protein>
<accession>A0A6I4P8R2</accession>
<dbReference type="InterPro" id="IPR010982">
    <property type="entry name" value="Lambda_DNA-bd_dom_sf"/>
</dbReference>
<gene>
    <name evidence="2" type="ORF">GB864_17540</name>
</gene>
<dbReference type="InterPro" id="IPR041413">
    <property type="entry name" value="MLTR_LBD"/>
</dbReference>
<dbReference type="CDD" id="cd00093">
    <property type="entry name" value="HTH_XRE"/>
    <property type="match status" value="1"/>
</dbReference>